<proteinExistence type="predicted"/>
<organism evidence="1">
    <name type="scientific">bioreactor metagenome</name>
    <dbReference type="NCBI Taxonomy" id="1076179"/>
    <lineage>
        <taxon>unclassified sequences</taxon>
        <taxon>metagenomes</taxon>
        <taxon>ecological metagenomes</taxon>
    </lineage>
</organism>
<dbReference type="EMBL" id="VSSQ01000062">
    <property type="protein sequence ID" value="MPL71877.1"/>
    <property type="molecule type" value="Genomic_DNA"/>
</dbReference>
<name>A0A644TZJ9_9ZZZZ</name>
<reference evidence="1" key="1">
    <citation type="submission" date="2019-08" db="EMBL/GenBank/DDBJ databases">
        <authorList>
            <person name="Kucharzyk K."/>
            <person name="Murdoch R.W."/>
            <person name="Higgins S."/>
            <person name="Loffler F."/>
        </authorList>
    </citation>
    <scope>NUCLEOTIDE SEQUENCE</scope>
</reference>
<comment type="caution">
    <text evidence="1">The sequence shown here is derived from an EMBL/GenBank/DDBJ whole genome shotgun (WGS) entry which is preliminary data.</text>
</comment>
<gene>
    <name evidence="1" type="ORF">SDC9_17656</name>
</gene>
<evidence type="ECO:0000313" key="1">
    <source>
        <dbReference type="EMBL" id="MPL71877.1"/>
    </source>
</evidence>
<dbReference type="AlphaFoldDB" id="A0A644TZJ9"/>
<sequence>MKTLRTQHIQQQQENEVALRTQHRVFSCPKRAAIAQKILADHEHQPVYLYRTTYGSHVTPEYKLLFAGEVMDFESDNIIAEVLPTPPKTKKKSS</sequence>
<protein>
    <submittedName>
        <fullName evidence="1">Uncharacterized protein</fullName>
    </submittedName>
</protein>
<accession>A0A644TZJ9</accession>